<evidence type="ECO:0000313" key="3">
    <source>
        <dbReference type="EMBL" id="KGH41596.1"/>
    </source>
</evidence>
<protein>
    <recommendedName>
        <fullName evidence="5">Prophage protein</fullName>
    </recommendedName>
</protein>
<proteinExistence type="predicted"/>
<organism evidence="3 4">
    <name type="scientific">Lactiplantibacillus plantarum CMPG5300</name>
    <dbReference type="NCBI Taxonomy" id="1304889"/>
    <lineage>
        <taxon>Bacteria</taxon>
        <taxon>Bacillati</taxon>
        <taxon>Bacillota</taxon>
        <taxon>Bacilli</taxon>
        <taxon>Lactobacillales</taxon>
        <taxon>Lactobacillaceae</taxon>
        <taxon>Lactiplantibacillus</taxon>
    </lineage>
</organism>
<reference evidence="3 4" key="1">
    <citation type="journal article" date="2014" name="Genome Announc.">
        <title>Draft Genome Sequence of Lactobacillus plantarum CMPG5300, a Human Vaginal Isolate.</title>
        <authorList>
            <person name="Malik S."/>
            <person name="Siezen R.J."/>
            <person name="Renckens B."/>
            <person name="Vaneechoutte M."/>
            <person name="Vanderleyden J."/>
            <person name="Lebeer S."/>
        </authorList>
    </citation>
    <scope>NUCLEOTIDE SEQUENCE [LARGE SCALE GENOMIC DNA]</scope>
    <source>
        <strain evidence="3 4">CMPG5300</strain>
    </source>
</reference>
<evidence type="ECO:0000256" key="1">
    <source>
        <dbReference type="SAM" id="MobiDB-lite"/>
    </source>
</evidence>
<dbReference type="EMBL" id="AXZV01000017">
    <property type="protein sequence ID" value="KGH41596.1"/>
    <property type="molecule type" value="Genomic_DNA"/>
</dbReference>
<name>A0AAW3FKA7_LACPN</name>
<feature type="region of interest" description="Disordered" evidence="1">
    <location>
        <begin position="31"/>
        <end position="77"/>
    </location>
</feature>
<sequence>MAISDIVMWTFVFIIATGFVTVVSTAVLLKRAKRAPKDAEQSHSDDDDDWKKDDWNHDDWKKGDWNHDDWKKGDWKD</sequence>
<comment type="caution">
    <text evidence="3">The sequence shown here is derived from an EMBL/GenBank/DDBJ whole genome shotgun (WGS) entry which is preliminary data.</text>
</comment>
<evidence type="ECO:0000256" key="2">
    <source>
        <dbReference type="SAM" id="Phobius"/>
    </source>
</evidence>
<evidence type="ECO:0008006" key="5">
    <source>
        <dbReference type="Google" id="ProtNLM"/>
    </source>
</evidence>
<keyword evidence="2" id="KW-0812">Transmembrane</keyword>
<evidence type="ECO:0000313" key="4">
    <source>
        <dbReference type="Proteomes" id="UP000029801"/>
    </source>
</evidence>
<feature type="transmembrane region" description="Helical" evidence="2">
    <location>
        <begin position="6"/>
        <end position="29"/>
    </location>
</feature>
<dbReference type="AlphaFoldDB" id="A0AAW3FKA7"/>
<dbReference type="Proteomes" id="UP000029801">
    <property type="component" value="Chromosome"/>
</dbReference>
<feature type="compositionally biased region" description="Basic and acidic residues" evidence="1">
    <location>
        <begin position="35"/>
        <end position="77"/>
    </location>
</feature>
<dbReference type="RefSeq" id="WP_052098056.1">
    <property type="nucleotide sequence ID" value="NZ_CM002918.1"/>
</dbReference>
<keyword evidence="2" id="KW-1133">Transmembrane helix</keyword>
<accession>A0AAW3FKA7</accession>
<keyword evidence="2" id="KW-0472">Membrane</keyword>
<gene>
    <name evidence="3" type="ORF">CMPG5300_2759</name>
</gene>